<proteinExistence type="inferred from homology"/>
<comment type="similarity">
    <text evidence="2">Belongs to the AzlC family.</text>
</comment>
<dbReference type="Proteomes" id="UP000199053">
    <property type="component" value="Unassembled WGS sequence"/>
</dbReference>
<feature type="transmembrane region" description="Helical" evidence="8">
    <location>
        <begin position="65"/>
        <end position="89"/>
    </location>
</feature>
<dbReference type="STRING" id="246191.SAMN05660337_3075"/>
<keyword evidence="7 8" id="KW-0472">Membrane</keyword>
<evidence type="ECO:0000313" key="10">
    <source>
        <dbReference type="Proteomes" id="UP000199053"/>
    </source>
</evidence>
<evidence type="ECO:0000256" key="7">
    <source>
        <dbReference type="ARBA" id="ARBA00023136"/>
    </source>
</evidence>
<feature type="transmembrane region" description="Helical" evidence="8">
    <location>
        <begin position="193"/>
        <end position="211"/>
    </location>
</feature>
<feature type="transmembrane region" description="Helical" evidence="8">
    <location>
        <begin position="170"/>
        <end position="186"/>
    </location>
</feature>
<protein>
    <submittedName>
        <fullName evidence="9">4-azaleucine resistance probable transporter AzlC</fullName>
    </submittedName>
</protein>
<evidence type="ECO:0000256" key="6">
    <source>
        <dbReference type="ARBA" id="ARBA00022989"/>
    </source>
</evidence>
<gene>
    <name evidence="9" type="ORF">SAMN05660337_3075</name>
</gene>
<evidence type="ECO:0000256" key="3">
    <source>
        <dbReference type="ARBA" id="ARBA00022448"/>
    </source>
</evidence>
<evidence type="ECO:0000256" key="5">
    <source>
        <dbReference type="ARBA" id="ARBA00022692"/>
    </source>
</evidence>
<comment type="subcellular location">
    <subcellularLocation>
        <location evidence="1">Cell membrane</location>
        <topology evidence="1">Multi-pass membrane protein</topology>
    </subcellularLocation>
</comment>
<keyword evidence="6 8" id="KW-1133">Transmembrane helix</keyword>
<evidence type="ECO:0000256" key="2">
    <source>
        <dbReference type="ARBA" id="ARBA00010735"/>
    </source>
</evidence>
<evidence type="ECO:0000256" key="8">
    <source>
        <dbReference type="SAM" id="Phobius"/>
    </source>
</evidence>
<keyword evidence="3" id="KW-0813">Transport</keyword>
<feature type="transmembrane region" description="Helical" evidence="8">
    <location>
        <begin position="140"/>
        <end position="164"/>
    </location>
</feature>
<dbReference type="RefSeq" id="WP_092162671.1">
    <property type="nucleotide sequence ID" value="NZ_FNGA01000005.1"/>
</dbReference>
<dbReference type="EMBL" id="FNGA01000005">
    <property type="protein sequence ID" value="SDL48857.1"/>
    <property type="molecule type" value="Genomic_DNA"/>
</dbReference>
<evidence type="ECO:0000256" key="1">
    <source>
        <dbReference type="ARBA" id="ARBA00004651"/>
    </source>
</evidence>
<dbReference type="PANTHER" id="PTHR34979:SF1">
    <property type="entry name" value="INNER MEMBRANE PROTEIN YGAZ"/>
    <property type="match status" value="1"/>
</dbReference>
<evidence type="ECO:0000256" key="4">
    <source>
        <dbReference type="ARBA" id="ARBA00022475"/>
    </source>
</evidence>
<sequence length="236" mass="25096">MESVMSSRKMRFNDVLMSAMKQALPIVLGYLPVGFAYGVLARKTGISVDNTVLMSLLVFAGSAQFIAVGLFASGASAVSIIVTTFVVNLRHLLMSAALSPYLRKWSKLELVAFSFQLTDETFAVNSIRFGKGETGKSETYLINSISQLAWVGGTVLGVISSSLIADIKPMGLDYALPAMFIALLIFQIKDRSHVIVGVITGLLSTALALGGAGQWNVIIATLIGASLGVALSWTKK</sequence>
<dbReference type="Pfam" id="PF03591">
    <property type="entry name" value="AzlC"/>
    <property type="match status" value="1"/>
</dbReference>
<keyword evidence="4" id="KW-1003">Cell membrane</keyword>
<dbReference type="OrthoDB" id="9803444at2"/>
<keyword evidence="5 8" id="KW-0812">Transmembrane</keyword>
<keyword evidence="10" id="KW-1185">Reference proteome</keyword>
<accession>A0A1G9KH27</accession>
<dbReference type="GO" id="GO:1903785">
    <property type="term" value="P:L-valine transmembrane transport"/>
    <property type="evidence" value="ECO:0007669"/>
    <property type="project" value="TreeGrafter"/>
</dbReference>
<feature type="transmembrane region" description="Helical" evidence="8">
    <location>
        <begin position="217"/>
        <end position="234"/>
    </location>
</feature>
<dbReference type="AlphaFoldDB" id="A0A1G9KH27"/>
<dbReference type="PANTHER" id="PTHR34979">
    <property type="entry name" value="INNER MEMBRANE PROTEIN YGAZ"/>
    <property type="match status" value="1"/>
</dbReference>
<dbReference type="GO" id="GO:0005886">
    <property type="term" value="C:plasma membrane"/>
    <property type="evidence" value="ECO:0007669"/>
    <property type="project" value="UniProtKB-SubCell"/>
</dbReference>
<reference evidence="10" key="1">
    <citation type="submission" date="2016-10" db="EMBL/GenBank/DDBJ databases">
        <authorList>
            <person name="Varghese N."/>
            <person name="Submissions S."/>
        </authorList>
    </citation>
    <scope>NUCLEOTIDE SEQUENCE [LARGE SCALE GENOMIC DNA]</scope>
    <source>
        <strain evidence="10">DSM 16995</strain>
    </source>
</reference>
<organism evidence="9 10">
    <name type="scientific">Maridesulfovibrio ferrireducens</name>
    <dbReference type="NCBI Taxonomy" id="246191"/>
    <lineage>
        <taxon>Bacteria</taxon>
        <taxon>Pseudomonadati</taxon>
        <taxon>Thermodesulfobacteriota</taxon>
        <taxon>Desulfovibrionia</taxon>
        <taxon>Desulfovibrionales</taxon>
        <taxon>Desulfovibrionaceae</taxon>
        <taxon>Maridesulfovibrio</taxon>
    </lineage>
</organism>
<dbReference type="InterPro" id="IPR011606">
    <property type="entry name" value="Brnchd-chn_aa_trnsp_permease"/>
</dbReference>
<evidence type="ECO:0000313" key="9">
    <source>
        <dbReference type="EMBL" id="SDL48857.1"/>
    </source>
</evidence>
<name>A0A1G9KH27_9BACT</name>